<feature type="transmembrane region" description="Helical" evidence="6">
    <location>
        <begin position="45"/>
        <end position="67"/>
    </location>
</feature>
<dbReference type="PANTHER" id="PTHR42709:SF6">
    <property type="entry name" value="UNDECAPRENYL PHOSPHATE TRANSPORTER A"/>
    <property type="match status" value="1"/>
</dbReference>
<sequence length="195" mass="21039">MFGLDQIIALLSSHGLVLVGGLSILEGPIVTVLASWLASNGAFDVVPLFFVLVAGDLIGDLGFYFLGRKGLGIVPPKWRHRLGLDGRRLRKMLRHFREKGGRTLIAGKITHSAGAAILVAAGISRMPVVPFFLYNFLATIPKTGALMALGYFMGSAYARIDGWISKGSIIVLAILVIAGIGWYIHHKRQSSCPQD</sequence>
<dbReference type="Pfam" id="PF09335">
    <property type="entry name" value="VTT_dom"/>
    <property type="match status" value="1"/>
</dbReference>
<feature type="transmembrane region" description="Helical" evidence="6">
    <location>
        <begin position="131"/>
        <end position="152"/>
    </location>
</feature>
<dbReference type="InterPro" id="IPR032816">
    <property type="entry name" value="VTT_dom"/>
</dbReference>
<dbReference type="RefSeq" id="WP_350937680.1">
    <property type="nucleotide sequence ID" value="NZ_JAYWLC010000010.1"/>
</dbReference>
<dbReference type="Proteomes" id="UP001438953">
    <property type="component" value="Unassembled WGS sequence"/>
</dbReference>
<dbReference type="PANTHER" id="PTHR42709">
    <property type="entry name" value="ALKALINE PHOSPHATASE LIKE PROTEIN"/>
    <property type="match status" value="1"/>
</dbReference>
<accession>A0ABV1SIG2</accession>
<evidence type="ECO:0000256" key="6">
    <source>
        <dbReference type="SAM" id="Phobius"/>
    </source>
</evidence>
<organism evidence="8 9">
    <name type="scientific">Thioclava kandeliae</name>
    <dbReference type="NCBI Taxonomy" id="3070818"/>
    <lineage>
        <taxon>Bacteria</taxon>
        <taxon>Pseudomonadati</taxon>
        <taxon>Pseudomonadota</taxon>
        <taxon>Alphaproteobacteria</taxon>
        <taxon>Rhodobacterales</taxon>
        <taxon>Paracoccaceae</taxon>
        <taxon>Thioclava</taxon>
    </lineage>
</organism>
<keyword evidence="2" id="KW-1003">Cell membrane</keyword>
<keyword evidence="5 6" id="KW-0472">Membrane</keyword>
<reference evidence="8 9" key="1">
    <citation type="submission" date="2024-01" db="EMBL/GenBank/DDBJ databases">
        <authorList>
            <person name="Deng Y."/>
            <person name="Su J."/>
        </authorList>
    </citation>
    <scope>NUCLEOTIDE SEQUENCE [LARGE SCALE GENOMIC DNA]</scope>
    <source>
        <strain evidence="8 9">CPCC 100088</strain>
    </source>
</reference>
<comment type="caution">
    <text evidence="8">The sequence shown here is derived from an EMBL/GenBank/DDBJ whole genome shotgun (WGS) entry which is preliminary data.</text>
</comment>
<comment type="subcellular location">
    <subcellularLocation>
        <location evidence="1">Cell membrane</location>
        <topology evidence="1">Multi-pass membrane protein</topology>
    </subcellularLocation>
</comment>
<proteinExistence type="predicted"/>
<protein>
    <submittedName>
        <fullName evidence="8">VTT domain-containing protein</fullName>
    </submittedName>
</protein>
<dbReference type="InterPro" id="IPR051311">
    <property type="entry name" value="DedA_domain"/>
</dbReference>
<feature type="domain" description="VTT" evidence="7">
    <location>
        <begin position="38"/>
        <end position="151"/>
    </location>
</feature>
<feature type="transmembrane region" description="Helical" evidence="6">
    <location>
        <begin position="7"/>
        <end position="25"/>
    </location>
</feature>
<feature type="transmembrane region" description="Helical" evidence="6">
    <location>
        <begin position="104"/>
        <end position="125"/>
    </location>
</feature>
<feature type="transmembrane region" description="Helical" evidence="6">
    <location>
        <begin position="164"/>
        <end position="184"/>
    </location>
</feature>
<evidence type="ECO:0000256" key="2">
    <source>
        <dbReference type="ARBA" id="ARBA00022475"/>
    </source>
</evidence>
<keyword evidence="4 6" id="KW-1133">Transmembrane helix</keyword>
<evidence type="ECO:0000256" key="1">
    <source>
        <dbReference type="ARBA" id="ARBA00004651"/>
    </source>
</evidence>
<reference evidence="8 9" key="2">
    <citation type="submission" date="2024-06" db="EMBL/GenBank/DDBJ databases">
        <title>Thioclava kandeliae sp. nov. from a rhizosphere soil sample of Kandelia candel in a mangrove.</title>
        <authorList>
            <person name="Mu T."/>
        </authorList>
    </citation>
    <scope>NUCLEOTIDE SEQUENCE [LARGE SCALE GENOMIC DNA]</scope>
    <source>
        <strain evidence="8 9">CPCC 100088</strain>
    </source>
</reference>
<evidence type="ECO:0000313" key="9">
    <source>
        <dbReference type="Proteomes" id="UP001438953"/>
    </source>
</evidence>
<gene>
    <name evidence="8" type="ORF">VSX56_12975</name>
</gene>
<evidence type="ECO:0000256" key="4">
    <source>
        <dbReference type="ARBA" id="ARBA00022989"/>
    </source>
</evidence>
<evidence type="ECO:0000256" key="3">
    <source>
        <dbReference type="ARBA" id="ARBA00022692"/>
    </source>
</evidence>
<evidence type="ECO:0000259" key="7">
    <source>
        <dbReference type="Pfam" id="PF09335"/>
    </source>
</evidence>
<evidence type="ECO:0000256" key="5">
    <source>
        <dbReference type="ARBA" id="ARBA00023136"/>
    </source>
</evidence>
<keyword evidence="3 6" id="KW-0812">Transmembrane</keyword>
<name>A0ABV1SIG2_9RHOB</name>
<keyword evidence="9" id="KW-1185">Reference proteome</keyword>
<evidence type="ECO:0000313" key="8">
    <source>
        <dbReference type="EMBL" id="MER5172687.1"/>
    </source>
</evidence>
<dbReference type="EMBL" id="JAYWLC010000010">
    <property type="protein sequence ID" value="MER5172687.1"/>
    <property type="molecule type" value="Genomic_DNA"/>
</dbReference>